<evidence type="ECO:0000256" key="15">
    <source>
        <dbReference type="SAM" id="SignalP"/>
    </source>
</evidence>
<dbReference type="Pfam" id="PF13363">
    <property type="entry name" value="BetaGal_dom3"/>
    <property type="match status" value="1"/>
</dbReference>
<dbReference type="AlphaFoldDB" id="A0A0D2E9N0"/>
<dbReference type="InterPro" id="IPR001944">
    <property type="entry name" value="Glycoside_Hdrlase_35"/>
</dbReference>
<name>A0A0D2E9N0_9EURO</name>
<keyword evidence="10" id="KW-0119">Carbohydrate metabolism</keyword>
<dbReference type="STRING" id="348802.A0A0D2E9N0"/>
<evidence type="ECO:0000256" key="9">
    <source>
        <dbReference type="ARBA" id="ARBA00023180"/>
    </source>
</evidence>
<evidence type="ECO:0000256" key="10">
    <source>
        <dbReference type="ARBA" id="ARBA00023277"/>
    </source>
</evidence>
<dbReference type="OrthoDB" id="1657402at2759"/>
<dbReference type="Gene3D" id="2.60.120.260">
    <property type="entry name" value="Galactose-binding domain-like"/>
    <property type="match status" value="2"/>
</dbReference>
<dbReference type="InterPro" id="IPR031330">
    <property type="entry name" value="Gly_Hdrlase_35_cat"/>
</dbReference>
<evidence type="ECO:0000313" key="18">
    <source>
        <dbReference type="Proteomes" id="UP000054342"/>
    </source>
</evidence>
<evidence type="ECO:0000256" key="2">
    <source>
        <dbReference type="ARBA" id="ARBA00004613"/>
    </source>
</evidence>
<dbReference type="PROSITE" id="PS01182">
    <property type="entry name" value="GLYCOSYL_HYDROL_F35"/>
    <property type="match status" value="1"/>
</dbReference>
<dbReference type="EC" id="3.2.1.23" evidence="4 13"/>
<dbReference type="PRINTS" id="PR00742">
    <property type="entry name" value="GLHYDRLASE35"/>
</dbReference>
<evidence type="ECO:0000256" key="4">
    <source>
        <dbReference type="ARBA" id="ARBA00012756"/>
    </source>
</evidence>
<dbReference type="FunFam" id="3.20.20.80:FF:000040">
    <property type="entry name" value="Beta-galactosidase A"/>
    <property type="match status" value="1"/>
</dbReference>
<dbReference type="SUPFAM" id="SSF49785">
    <property type="entry name" value="Galactose-binding domain-like"/>
    <property type="match status" value="2"/>
</dbReference>
<accession>A0A0D2E9N0</accession>
<evidence type="ECO:0000256" key="3">
    <source>
        <dbReference type="ARBA" id="ARBA00009809"/>
    </source>
</evidence>
<dbReference type="GO" id="GO:0000272">
    <property type="term" value="P:polysaccharide catabolic process"/>
    <property type="evidence" value="ECO:0007669"/>
    <property type="project" value="UniProtKB-KW"/>
</dbReference>
<evidence type="ECO:0000256" key="7">
    <source>
        <dbReference type="ARBA" id="ARBA00022801"/>
    </source>
</evidence>
<dbReference type="EMBL" id="KN847322">
    <property type="protein sequence ID" value="KIW51365.1"/>
    <property type="molecule type" value="Genomic_DNA"/>
</dbReference>
<keyword evidence="8" id="KW-1015">Disulfide bond</keyword>
<dbReference type="HOGENOM" id="CLU_005732_2_0_1"/>
<organism evidence="17 18">
    <name type="scientific">Exophiala xenobiotica</name>
    <dbReference type="NCBI Taxonomy" id="348802"/>
    <lineage>
        <taxon>Eukaryota</taxon>
        <taxon>Fungi</taxon>
        <taxon>Dikarya</taxon>
        <taxon>Ascomycota</taxon>
        <taxon>Pezizomycotina</taxon>
        <taxon>Eurotiomycetes</taxon>
        <taxon>Chaetothyriomycetidae</taxon>
        <taxon>Chaetothyriales</taxon>
        <taxon>Herpotrichiellaceae</taxon>
        <taxon>Exophiala</taxon>
    </lineage>
</organism>
<dbReference type="Gene3D" id="2.102.20.10">
    <property type="entry name" value="Beta-galactosidase, domain 2"/>
    <property type="match status" value="1"/>
</dbReference>
<dbReference type="InterPro" id="IPR019801">
    <property type="entry name" value="Glyco_hydro_35_CS"/>
</dbReference>
<dbReference type="Pfam" id="PF13364">
    <property type="entry name" value="BetaGal_ABD2"/>
    <property type="match status" value="2"/>
</dbReference>
<dbReference type="SMART" id="SM01029">
    <property type="entry name" value="BetaGal_dom2"/>
    <property type="match status" value="1"/>
</dbReference>
<dbReference type="Gene3D" id="2.60.390.10">
    <property type="entry name" value="Beta-galactosidase, domain 3"/>
    <property type="match status" value="1"/>
</dbReference>
<keyword evidence="12" id="KW-0624">Polysaccharide degradation</keyword>
<dbReference type="GeneID" id="25332003"/>
<keyword evidence="6 15" id="KW-0732">Signal</keyword>
<dbReference type="SUPFAM" id="SSF51445">
    <property type="entry name" value="(Trans)glycosidases"/>
    <property type="match status" value="1"/>
</dbReference>
<dbReference type="Gene3D" id="3.20.20.80">
    <property type="entry name" value="Glycosidases"/>
    <property type="match status" value="1"/>
</dbReference>
<evidence type="ECO:0000256" key="5">
    <source>
        <dbReference type="ARBA" id="ARBA00022525"/>
    </source>
</evidence>
<feature type="domain" description="Beta-galactosidase" evidence="16">
    <location>
        <begin position="395"/>
        <end position="574"/>
    </location>
</feature>
<evidence type="ECO:0000256" key="8">
    <source>
        <dbReference type="ARBA" id="ARBA00023157"/>
    </source>
</evidence>
<dbReference type="GO" id="GO:0004565">
    <property type="term" value="F:beta-galactosidase activity"/>
    <property type="evidence" value="ECO:0007669"/>
    <property type="project" value="UniProtKB-EC"/>
</dbReference>
<proteinExistence type="inferred from homology"/>
<dbReference type="InterPro" id="IPR025972">
    <property type="entry name" value="BetaGal_dom3"/>
</dbReference>
<dbReference type="Proteomes" id="UP000054342">
    <property type="component" value="Unassembled WGS sequence"/>
</dbReference>
<dbReference type="PANTHER" id="PTHR23421">
    <property type="entry name" value="BETA-GALACTOSIDASE RELATED"/>
    <property type="match status" value="1"/>
</dbReference>
<reference evidence="17 18" key="1">
    <citation type="submission" date="2015-01" db="EMBL/GenBank/DDBJ databases">
        <title>The Genome Sequence of Exophiala xenobiotica CBS118157.</title>
        <authorList>
            <consortium name="The Broad Institute Genomics Platform"/>
            <person name="Cuomo C."/>
            <person name="de Hoog S."/>
            <person name="Gorbushina A."/>
            <person name="Stielow B."/>
            <person name="Teixiera M."/>
            <person name="Abouelleil A."/>
            <person name="Chapman S.B."/>
            <person name="Priest M."/>
            <person name="Young S.K."/>
            <person name="Wortman J."/>
            <person name="Nusbaum C."/>
            <person name="Birren B."/>
        </authorList>
    </citation>
    <scope>NUCLEOTIDE SEQUENCE [LARGE SCALE GENOMIC DNA]</scope>
    <source>
        <strain evidence="17 18">CBS 118157</strain>
    </source>
</reference>
<dbReference type="FunFam" id="2.60.390.10:FF:000001">
    <property type="entry name" value="Beta-galactosidase A"/>
    <property type="match status" value="1"/>
</dbReference>
<dbReference type="Pfam" id="PF01301">
    <property type="entry name" value="Glyco_hydro_35"/>
    <property type="match status" value="1"/>
</dbReference>
<keyword evidence="5" id="KW-0964">Secreted</keyword>
<dbReference type="FunFam" id="2.60.120.260:FF:000088">
    <property type="entry name" value="Beta-galactosidase A"/>
    <property type="match status" value="1"/>
</dbReference>
<evidence type="ECO:0000256" key="1">
    <source>
        <dbReference type="ARBA" id="ARBA00001412"/>
    </source>
</evidence>
<dbReference type="SUPFAM" id="SSF117100">
    <property type="entry name" value="Beta-galactosidase LacA, domain 3"/>
    <property type="match status" value="1"/>
</dbReference>
<keyword evidence="11 13" id="KW-0326">Glycosidase</keyword>
<dbReference type="InterPro" id="IPR037110">
    <property type="entry name" value="Betagal_dom2_sf"/>
</dbReference>
<protein>
    <recommendedName>
        <fullName evidence="4 13">Beta-galactosidase</fullName>
        <ecNumber evidence="4 13">3.2.1.23</ecNumber>
    </recommendedName>
</protein>
<comment type="similarity">
    <text evidence="3 14">Belongs to the glycosyl hydrolase 35 family.</text>
</comment>
<dbReference type="Pfam" id="PF10435">
    <property type="entry name" value="BetaGal_dom2"/>
    <property type="match status" value="1"/>
</dbReference>
<evidence type="ECO:0000256" key="14">
    <source>
        <dbReference type="RuleBase" id="RU003679"/>
    </source>
</evidence>
<dbReference type="InterPro" id="IPR008979">
    <property type="entry name" value="Galactose-bd-like_sf"/>
</dbReference>
<dbReference type="FunFam" id="2.102.20.10:FF:000001">
    <property type="entry name" value="Beta-galactosidase A"/>
    <property type="match status" value="1"/>
</dbReference>
<keyword evidence="18" id="KW-1185">Reference proteome</keyword>
<evidence type="ECO:0000313" key="17">
    <source>
        <dbReference type="EMBL" id="KIW51365.1"/>
    </source>
</evidence>
<dbReference type="InterPro" id="IPR025300">
    <property type="entry name" value="BetaGal_jelly_roll_dom"/>
</dbReference>
<comment type="subcellular location">
    <subcellularLocation>
        <location evidence="2">Secreted</location>
    </subcellularLocation>
</comment>
<evidence type="ECO:0000256" key="11">
    <source>
        <dbReference type="ARBA" id="ARBA00023295"/>
    </source>
</evidence>
<dbReference type="RefSeq" id="XP_013311949.1">
    <property type="nucleotide sequence ID" value="XM_013456495.1"/>
</dbReference>
<sequence>MKLILGSILALAATHLAALAVPSHSLGGFRVIEHPDADKRALLQDLVTWDETSLFVRGERIMIFSGEVHPFRLPVPSLWLDVFQKVKALGFNCVSFYVDWALVEGKPGNYTAEGVFALEPFFEAASSAGVYLLARPGPYINAEASGGGFPGWLQRIKGRLRTTDPDYIAATQNYVSHVASTIAKAQITDGGPIILYQPENEYSGFCCGLSKPDGQYMQDVMDQARDAGIVVPFLSNDAGVNGYNAPGTGVGSVDIYGHDNYPLGFDCANPTVWPAGKLPTDYWQRHLRQSPTTPYSITEFQAGSFDPWGGPGFAKCGVLVNSEFERVFYKNDLSFSVKILNLYMTYGGTNWGNLGHAGGYTSYDYAAPIAEGRQVDREKYSQLKLIGNFVKVSPAYFEADPLHNSTSLYTNTADLIVTPVKSNSSATTFFILRHNNYTSQASTPYKLMLPTSAGNLSVPQLGGTLSLNGRDSKIHVTDYDINGTNILYSTAEIFTWKDFGHKKVLLVYGGPGEHHEMSISSSSSPSLIEGTQSGLTLQSGSRAVIAWDTAPQRRIIQLDNLQIFILDRNSAYDYWVPELSSNGPTQDFSSQKSTAASIIVRAGYLVRTAYLSGSALHLTADFNATSPIEVIGVPTAAKSLFVNGQCVQYTVGDTGDWSTNVAWTDPMLTLPTLSSLDWKFADSLPEIQPAYDDSLWPLANHPTTKNTWRNLTTPTSLYSSDYGFHSGSFLYRGHFSAQGNESSIYLNTRGGTAYGHSVWLNQTFIGSWSGVSTANNTNVTYNLPQVQAGKPYVLTVLIDHMGYDENGAVGGDEMKTPRGILDYNLAGRDKSAITWKLTGNLGGEDYRDRARGPLNEGSMYAERQGWHLPNPPNENWESRSPLDGISQPGVGFFSTQFDLNIPQGWDVPLSFDFGNSTHPPSEYRVQLFVNGFQYGKYVNHIGPQTSFPVPPGVLNYQGTNWLALTLWAHQPEGAKLESFQLENDTPVMSALGIIEFVGQSGYAQREGAY</sequence>
<comment type="catalytic activity">
    <reaction evidence="1 13">
        <text>Hydrolysis of terminal non-reducing beta-D-galactose residues in beta-D-galactosides.</text>
        <dbReference type="EC" id="3.2.1.23"/>
    </reaction>
</comment>
<evidence type="ECO:0000256" key="12">
    <source>
        <dbReference type="ARBA" id="ARBA00023326"/>
    </source>
</evidence>
<dbReference type="FunFam" id="2.60.120.260:FF:000065">
    <property type="entry name" value="Beta-galactosidase A"/>
    <property type="match status" value="1"/>
</dbReference>
<evidence type="ECO:0000256" key="13">
    <source>
        <dbReference type="RuleBase" id="RU000675"/>
    </source>
</evidence>
<feature type="signal peptide" evidence="15">
    <location>
        <begin position="1"/>
        <end position="20"/>
    </location>
</feature>
<dbReference type="InterPro" id="IPR017853">
    <property type="entry name" value="GH"/>
</dbReference>
<dbReference type="GO" id="GO:0005576">
    <property type="term" value="C:extracellular region"/>
    <property type="evidence" value="ECO:0007669"/>
    <property type="project" value="UniProtKB-SubCell"/>
</dbReference>
<keyword evidence="9" id="KW-0325">Glycoprotein</keyword>
<evidence type="ECO:0000259" key="16">
    <source>
        <dbReference type="SMART" id="SM01029"/>
    </source>
</evidence>
<feature type="chain" id="PRO_5002241173" description="Beta-galactosidase" evidence="15">
    <location>
        <begin position="21"/>
        <end position="1009"/>
    </location>
</feature>
<dbReference type="InterPro" id="IPR018954">
    <property type="entry name" value="Betagal_dom2"/>
</dbReference>
<gene>
    <name evidence="17" type="ORF">PV05_10095</name>
</gene>
<dbReference type="SUPFAM" id="SSF51011">
    <property type="entry name" value="Glycosyl hydrolase domain"/>
    <property type="match status" value="1"/>
</dbReference>
<dbReference type="InterPro" id="IPR036833">
    <property type="entry name" value="BetaGal_dom3_sf"/>
</dbReference>
<keyword evidence="7 13" id="KW-0378">Hydrolase</keyword>
<evidence type="ECO:0000256" key="6">
    <source>
        <dbReference type="ARBA" id="ARBA00022729"/>
    </source>
</evidence>